<protein>
    <submittedName>
        <fullName evidence="1">6-phospho 3-hexuloisomerase domain-containing protein</fullName>
    </submittedName>
</protein>
<sequence length="100" mass="11311">MQTSQYLAEFIKELNRSVDLIADEEAERLVNGILESKKVFVAGAGRSGLMGKSFAMRMMHMGIVAWFMPKKFLKSSGNCITLAPFYFSKGYHQQNANLQR</sequence>
<comment type="caution">
    <text evidence="1">The sequence shown here is derived from an EMBL/GenBank/DDBJ whole genome shotgun (WGS) entry which is preliminary data.</text>
</comment>
<dbReference type="PANTHER" id="PTHR43443">
    <property type="entry name" value="3-HEXULOSE-6-PHOSPHATE ISOMERASE"/>
    <property type="match status" value="1"/>
</dbReference>
<organism evidence="1 2">
    <name type="scientific">Peribacillus simplex</name>
    <dbReference type="NCBI Taxonomy" id="1478"/>
    <lineage>
        <taxon>Bacteria</taxon>
        <taxon>Bacillati</taxon>
        <taxon>Bacillota</taxon>
        <taxon>Bacilli</taxon>
        <taxon>Bacillales</taxon>
        <taxon>Bacillaceae</taxon>
        <taxon>Peribacillus</taxon>
    </lineage>
</organism>
<evidence type="ECO:0000313" key="2">
    <source>
        <dbReference type="Proteomes" id="UP000182110"/>
    </source>
</evidence>
<keyword evidence="2" id="KW-1185">Reference proteome</keyword>
<dbReference type="Proteomes" id="UP000182110">
    <property type="component" value="Unassembled WGS sequence"/>
</dbReference>
<evidence type="ECO:0000313" key="1">
    <source>
        <dbReference type="EMBL" id="CEG33025.1"/>
    </source>
</evidence>
<dbReference type="SUPFAM" id="SSF53697">
    <property type="entry name" value="SIS domain"/>
    <property type="match status" value="1"/>
</dbReference>
<dbReference type="GO" id="GO:0097367">
    <property type="term" value="F:carbohydrate derivative binding"/>
    <property type="evidence" value="ECO:0007669"/>
    <property type="project" value="InterPro"/>
</dbReference>
<dbReference type="GO" id="GO:1901135">
    <property type="term" value="P:carbohydrate derivative metabolic process"/>
    <property type="evidence" value="ECO:0007669"/>
    <property type="project" value="InterPro"/>
</dbReference>
<reference evidence="1 2" key="1">
    <citation type="journal article" date="2014" name="Genome Announc.">
        <title>Genome Sequence of Bacillus simplex Strain P558, Isolated from a Human Fecal Sample.</title>
        <authorList>
            <person name="Croce O."/>
            <person name="Hugon P."/>
            <person name="Lagier J.C."/>
            <person name="Bibi F."/>
            <person name="Robert C."/>
            <person name="Azhar E.I."/>
            <person name="Raoult D."/>
            <person name="Fournier P.E."/>
        </authorList>
    </citation>
    <scope>NUCLEOTIDE SEQUENCE [LARGE SCALE GENOMIC DNA]</scope>
    <source>
        <strain evidence="1 2">P558</strain>
    </source>
</reference>
<dbReference type="GO" id="GO:0016853">
    <property type="term" value="F:isomerase activity"/>
    <property type="evidence" value="ECO:0007669"/>
    <property type="project" value="InterPro"/>
</dbReference>
<gene>
    <name evidence="1" type="ORF">BN1180_03197</name>
</gene>
<dbReference type="AlphaFoldDB" id="A0AAN2TT72"/>
<dbReference type="PANTHER" id="PTHR43443:SF1">
    <property type="entry name" value="3-HEXULOSE-6-PHOSPHATE ISOMERASE"/>
    <property type="match status" value="1"/>
</dbReference>
<accession>A0AAN2TT72</accession>
<proteinExistence type="predicted"/>
<dbReference type="InterPro" id="IPR017552">
    <property type="entry name" value="PHI/rmpB"/>
</dbReference>
<dbReference type="EMBL" id="CCXW01000001">
    <property type="protein sequence ID" value="CEG33025.1"/>
    <property type="molecule type" value="Genomic_DNA"/>
</dbReference>
<dbReference type="Gene3D" id="3.40.50.10490">
    <property type="entry name" value="Glucose-6-phosphate isomerase like protein, domain 1"/>
    <property type="match status" value="1"/>
</dbReference>
<name>A0AAN2TT72_9BACI</name>
<dbReference type="InterPro" id="IPR046348">
    <property type="entry name" value="SIS_dom_sf"/>
</dbReference>